<feature type="compositionally biased region" description="Polar residues" evidence="3">
    <location>
        <begin position="362"/>
        <end position="374"/>
    </location>
</feature>
<keyword evidence="1" id="KW-0880">Kelch repeat</keyword>
<sequence>MFPKIERNQRTGMPFTAFDTTRGIPVCNSELFNQANTDGVVPLGAIARDLESGLQNNFVKFKNSSSKCRNLKSIQLREKCEKDINVFFDSLLEDINKTEETLLREAESSLNMAELKAVIENAPELQEECIKRIMDEKKRFDTKMDSKQFAYITRRKDYFDGFLNHMDQSREKLDDLYSNGSLKAKSIVNFNNDSKLYGTPLIEMASNCIMIDEQPSCKRNARNSPVKSRQMPQTQAPQNSINQAPQSLTSQMIQQMKPQVNQIQRPQVQQHNHPHVLQPSHPQVQQPSHSQVQQPSHSQVQQPSHSQVQQPSHSQVQQPSHSQIQQHNHPQVSQPQRSQNFPAARPQVIQSQKPQIAHPLKPQTSHAQQPQTPLAQRPQVAQAQRPQVTQTPQAQISQPVKPQVEEKQQVKFSEALSKPSHLLYPGMDSQKQKYQNTQTANTQGRTPQDQKMAQSHATAQGNPQVSHMKPQQNVTATNSQVQNLASQPQIQNRPANLLSNMRIGMPPKFSQAPAQQNTQGVSKETKTQTPVTHQNVQKPSFSSTPVAQKEPQKIENKNLSQTLGSAFSIQIPGQQNIGSAVMKKPQTQAPKISMPPLPGFGAPKAAKPAQTVNVKPSPVNVTRPVVSKPEPSKLTQNVNVAQTVSSGQPQRPKPTSVNTSDKEIKEEVEQRDVEMTDDTPSNVEMAIQKEAPPQDAILEQTDAHMSEETKTDSEVNKDSSISFTWPKILHSHFFKNRGHEVYRITRTGQIKRPQIFRAENLSFFKLLHNNKDQIYLLGGANNDEMGRVYSKTRRVDFTACRSEIIAKMNTARCNFGAIFSQDHKKIYVVGGDVSYEMTTDHTEVFDISKNEWTYLRPLNESKAKPGLAILGGYLYCFGGIEKQKQQDPLSKNIERLNLSDPQAQWELLDEKLPDGVCYQGIIPITSNECLLVGGTKGTTSSQTLIFKLPSSETGMKHSITVGNSLQTSDYFDMTDLFSQTGENEIAFPGHYSMHFMNTVSLTFKSTKYFS</sequence>
<feature type="compositionally biased region" description="Polar residues" evidence="3">
    <location>
        <begin position="633"/>
        <end position="659"/>
    </location>
</feature>
<comment type="caution">
    <text evidence="4">The sequence shown here is derived from an EMBL/GenBank/DDBJ whole genome shotgun (WGS) entry which is preliminary data.</text>
</comment>
<feature type="region of interest" description="Disordered" evidence="3">
    <location>
        <begin position="255"/>
        <end position="489"/>
    </location>
</feature>
<dbReference type="AlphaFoldDB" id="A0AAD2D639"/>
<dbReference type="PANTHER" id="PTHR45632:SF3">
    <property type="entry name" value="KELCH-LIKE PROTEIN 32"/>
    <property type="match status" value="1"/>
</dbReference>
<keyword evidence="2" id="KW-0677">Repeat</keyword>
<evidence type="ECO:0000256" key="1">
    <source>
        <dbReference type="ARBA" id="ARBA00022441"/>
    </source>
</evidence>
<feature type="compositionally biased region" description="Basic and acidic residues" evidence="3">
    <location>
        <begin position="660"/>
        <end position="674"/>
    </location>
</feature>
<feature type="compositionally biased region" description="Polar residues" evidence="3">
    <location>
        <begin position="222"/>
        <end position="241"/>
    </location>
</feature>
<dbReference type="Gene3D" id="2.120.10.80">
    <property type="entry name" value="Kelch-type beta propeller"/>
    <property type="match status" value="1"/>
</dbReference>
<evidence type="ECO:0000313" key="4">
    <source>
        <dbReference type="EMBL" id="CAI2380946.1"/>
    </source>
</evidence>
<feature type="region of interest" description="Disordered" evidence="3">
    <location>
        <begin position="603"/>
        <end position="678"/>
    </location>
</feature>
<evidence type="ECO:0000313" key="5">
    <source>
        <dbReference type="Proteomes" id="UP001295684"/>
    </source>
</evidence>
<keyword evidence="5" id="KW-1185">Reference proteome</keyword>
<feature type="compositionally biased region" description="Low complexity" evidence="3">
    <location>
        <begin position="258"/>
        <end position="331"/>
    </location>
</feature>
<dbReference type="SUPFAM" id="SSF117281">
    <property type="entry name" value="Kelch motif"/>
    <property type="match status" value="1"/>
</dbReference>
<evidence type="ECO:0000256" key="3">
    <source>
        <dbReference type="SAM" id="MobiDB-lite"/>
    </source>
</evidence>
<dbReference type="InterPro" id="IPR006652">
    <property type="entry name" value="Kelch_1"/>
</dbReference>
<feature type="region of interest" description="Disordered" evidence="3">
    <location>
        <begin position="510"/>
        <end position="553"/>
    </location>
</feature>
<dbReference type="EMBL" id="CAMPGE010022958">
    <property type="protein sequence ID" value="CAI2380946.1"/>
    <property type="molecule type" value="Genomic_DNA"/>
</dbReference>
<gene>
    <name evidence="4" type="ORF">ECRASSUSDP1_LOCUS22389</name>
</gene>
<dbReference type="Proteomes" id="UP001295684">
    <property type="component" value="Unassembled WGS sequence"/>
</dbReference>
<proteinExistence type="predicted"/>
<accession>A0AAD2D639</accession>
<dbReference type="SMART" id="SM00612">
    <property type="entry name" value="Kelch"/>
    <property type="match status" value="2"/>
</dbReference>
<feature type="compositionally biased region" description="Polar residues" evidence="3">
    <location>
        <begin position="332"/>
        <end position="341"/>
    </location>
</feature>
<name>A0AAD2D639_EUPCR</name>
<dbReference type="CDD" id="cd22541">
    <property type="entry name" value="SP5_N"/>
    <property type="match status" value="1"/>
</dbReference>
<organism evidence="4 5">
    <name type="scientific">Euplotes crassus</name>
    <dbReference type="NCBI Taxonomy" id="5936"/>
    <lineage>
        <taxon>Eukaryota</taxon>
        <taxon>Sar</taxon>
        <taxon>Alveolata</taxon>
        <taxon>Ciliophora</taxon>
        <taxon>Intramacronucleata</taxon>
        <taxon>Spirotrichea</taxon>
        <taxon>Hypotrichia</taxon>
        <taxon>Euplotida</taxon>
        <taxon>Euplotidae</taxon>
        <taxon>Moneuplotes</taxon>
    </lineage>
</organism>
<reference evidence="4" key="1">
    <citation type="submission" date="2023-07" db="EMBL/GenBank/DDBJ databases">
        <authorList>
            <consortium name="AG Swart"/>
            <person name="Singh M."/>
            <person name="Singh A."/>
            <person name="Seah K."/>
            <person name="Emmerich C."/>
        </authorList>
    </citation>
    <scope>NUCLEOTIDE SEQUENCE</scope>
    <source>
        <strain evidence="4">DP1</strain>
    </source>
</reference>
<evidence type="ECO:0008006" key="6">
    <source>
        <dbReference type="Google" id="ProtNLM"/>
    </source>
</evidence>
<protein>
    <recommendedName>
        <fullName evidence="6">Kelch motif family protein</fullName>
    </recommendedName>
</protein>
<feature type="compositionally biased region" description="Low complexity" evidence="3">
    <location>
        <begin position="375"/>
        <end position="395"/>
    </location>
</feature>
<evidence type="ECO:0000256" key="2">
    <source>
        <dbReference type="ARBA" id="ARBA00022737"/>
    </source>
</evidence>
<dbReference type="InterPro" id="IPR015915">
    <property type="entry name" value="Kelch-typ_b-propeller"/>
</dbReference>
<feature type="region of interest" description="Disordered" evidence="3">
    <location>
        <begin position="218"/>
        <end position="241"/>
    </location>
</feature>
<feature type="compositionally biased region" description="Polar residues" evidence="3">
    <location>
        <begin position="512"/>
        <end position="546"/>
    </location>
</feature>
<feature type="compositionally biased region" description="Polar residues" evidence="3">
    <location>
        <begin position="432"/>
        <end position="489"/>
    </location>
</feature>
<dbReference type="Pfam" id="PF01344">
    <property type="entry name" value="Kelch_1"/>
    <property type="match status" value="1"/>
</dbReference>
<dbReference type="PANTHER" id="PTHR45632">
    <property type="entry name" value="LD33804P"/>
    <property type="match status" value="1"/>
</dbReference>